<proteinExistence type="predicted"/>
<evidence type="ECO:0000313" key="2">
    <source>
        <dbReference type="Proteomes" id="UP000198384"/>
    </source>
</evidence>
<name>A0A238WAI8_9FLAO</name>
<dbReference type="Proteomes" id="UP000198384">
    <property type="component" value="Unassembled WGS sequence"/>
</dbReference>
<reference evidence="1 2" key="1">
    <citation type="submission" date="2017-06" db="EMBL/GenBank/DDBJ databases">
        <authorList>
            <person name="Kim H.J."/>
            <person name="Triplett B.A."/>
        </authorList>
    </citation>
    <scope>NUCLEOTIDE SEQUENCE [LARGE SCALE GENOMIC DNA]</scope>
    <source>
        <strain evidence="1 2">DSM 29150</strain>
    </source>
</reference>
<gene>
    <name evidence="1" type="ORF">SAMN06265371_10316</name>
</gene>
<dbReference type="EMBL" id="FZNT01000003">
    <property type="protein sequence ID" value="SNR43572.1"/>
    <property type="molecule type" value="Genomic_DNA"/>
</dbReference>
<protein>
    <submittedName>
        <fullName evidence="1">Uncharacterized protein</fullName>
    </submittedName>
</protein>
<sequence>MRWRFFSKPEGLDLERLRAAGEGSNRFLRPFLFFKPRLFFEMIIRMFISAGNGKPNAVALTRAAASRNKGVGAKVR</sequence>
<evidence type="ECO:0000313" key="1">
    <source>
        <dbReference type="EMBL" id="SNR43572.1"/>
    </source>
</evidence>
<dbReference type="AlphaFoldDB" id="A0A238WAI8"/>
<keyword evidence="2" id="KW-1185">Reference proteome</keyword>
<accession>A0A238WAI8</accession>
<organism evidence="1 2">
    <name type="scientific">Lutibacter agarilyticus</name>
    <dbReference type="NCBI Taxonomy" id="1109740"/>
    <lineage>
        <taxon>Bacteria</taxon>
        <taxon>Pseudomonadati</taxon>
        <taxon>Bacteroidota</taxon>
        <taxon>Flavobacteriia</taxon>
        <taxon>Flavobacteriales</taxon>
        <taxon>Flavobacteriaceae</taxon>
        <taxon>Lutibacter</taxon>
    </lineage>
</organism>